<dbReference type="InterPro" id="IPR021759">
    <property type="entry name" value="WxLIP_HBD"/>
</dbReference>
<evidence type="ECO:0000256" key="1">
    <source>
        <dbReference type="SAM" id="MobiDB-lite"/>
    </source>
</evidence>
<dbReference type="STRING" id="762845.BCR26_06725"/>
<accession>A0A1E5KTF9</accession>
<keyword evidence="7" id="KW-1185">Reference proteome</keyword>
<evidence type="ECO:0000259" key="4">
    <source>
        <dbReference type="Pfam" id="PF06030"/>
    </source>
</evidence>
<evidence type="ECO:0000313" key="7">
    <source>
        <dbReference type="Proteomes" id="UP000095256"/>
    </source>
</evidence>
<gene>
    <name evidence="6" type="ORF">BCR26_06725</name>
</gene>
<keyword evidence="2" id="KW-1133">Transmembrane helix</keyword>
<dbReference type="OrthoDB" id="2148359at2"/>
<organism evidence="6 7">
    <name type="scientific">Enterococcus rivorum</name>
    <dbReference type="NCBI Taxonomy" id="762845"/>
    <lineage>
        <taxon>Bacteria</taxon>
        <taxon>Bacillati</taxon>
        <taxon>Bacillota</taxon>
        <taxon>Bacilli</taxon>
        <taxon>Lactobacillales</taxon>
        <taxon>Enterococcaceae</taxon>
        <taxon>Enterococcus</taxon>
    </lineage>
</organism>
<sequence length="369" mass="41928">MNKKAIIYFILYITCLGFFPQVASAEQAKEDPLDSGTFSYKVIHPENQLSAAGYFDLRMKPSQKQTVEIELRNPSESKEVTVNVSLNSTKTNANGVLEYGPAAIEKDQSMKYAFEDIVKAEEKVTIPPGKTVPLKLKIEMPAETFDGYISGGIQLKVELTEAAKKARAKQKGISNDYAFLIGMLLTETDHVVEPDLKFNKIYADLANYRNAIFANFSNTTTSFVKDMTIDMQIMEKGSKEVLYDTKKADMRMAPNSMIDFPVLMNGDSMKPGDYTGHIIVTSGEKKWEWTEHFKITQEEAEKYNKQDVSLIQEQGINWKVVIAIVIGIILLLVLIFVSIHFVNKRNKQKKQLQRKTLKQKKQRQTKKRD</sequence>
<feature type="region of interest" description="Disordered" evidence="1">
    <location>
        <begin position="350"/>
        <end position="369"/>
    </location>
</feature>
<feature type="transmembrane region" description="Helical" evidence="2">
    <location>
        <begin position="320"/>
        <end position="342"/>
    </location>
</feature>
<dbReference type="InterPro" id="IPR010317">
    <property type="entry name" value="WxLIP_PGBD"/>
</dbReference>
<feature type="chain" id="PRO_5009180454" evidence="3">
    <location>
        <begin position="26"/>
        <end position="369"/>
    </location>
</feature>
<feature type="signal peptide" evidence="3">
    <location>
        <begin position="1"/>
        <end position="25"/>
    </location>
</feature>
<comment type="caution">
    <text evidence="6">The sequence shown here is derived from an EMBL/GenBank/DDBJ whole genome shotgun (WGS) entry which is preliminary data.</text>
</comment>
<dbReference type="EMBL" id="MIEK01000078">
    <property type="protein sequence ID" value="OEH80919.1"/>
    <property type="molecule type" value="Genomic_DNA"/>
</dbReference>
<protein>
    <submittedName>
        <fullName evidence="6">Uncharacterized protein</fullName>
    </submittedName>
</protein>
<dbReference type="Pfam" id="PF11797">
    <property type="entry name" value="WxLIP_HBD"/>
    <property type="match status" value="1"/>
</dbReference>
<feature type="domain" description="WxL Interacting Protein peptidoglycan binding" evidence="4">
    <location>
        <begin position="38"/>
        <end position="156"/>
    </location>
</feature>
<keyword evidence="2" id="KW-0812">Transmembrane</keyword>
<feature type="domain" description="WxL Interacting Protein host binding" evidence="5">
    <location>
        <begin position="169"/>
        <end position="305"/>
    </location>
</feature>
<evidence type="ECO:0000313" key="6">
    <source>
        <dbReference type="EMBL" id="OEH80919.1"/>
    </source>
</evidence>
<reference evidence="6 7" key="1">
    <citation type="submission" date="2016-09" db="EMBL/GenBank/DDBJ databases">
        <authorList>
            <person name="Capua I."/>
            <person name="De Benedictis P."/>
            <person name="Joannis T."/>
            <person name="Lombin L.H."/>
            <person name="Cattoli G."/>
        </authorList>
    </citation>
    <scope>NUCLEOTIDE SEQUENCE [LARGE SCALE GENOMIC DNA]</scope>
    <source>
        <strain evidence="6 7">LMG 25899</strain>
    </source>
</reference>
<dbReference type="RefSeq" id="WP_069700206.1">
    <property type="nucleotide sequence ID" value="NZ_JAGGMA010000006.1"/>
</dbReference>
<proteinExistence type="predicted"/>
<dbReference type="Pfam" id="PF06030">
    <property type="entry name" value="WxLIP_PGBD"/>
    <property type="match status" value="1"/>
</dbReference>
<keyword evidence="2" id="KW-0472">Membrane</keyword>
<keyword evidence="3" id="KW-0732">Signal</keyword>
<evidence type="ECO:0000256" key="2">
    <source>
        <dbReference type="SAM" id="Phobius"/>
    </source>
</evidence>
<dbReference type="Proteomes" id="UP000095256">
    <property type="component" value="Unassembled WGS sequence"/>
</dbReference>
<evidence type="ECO:0000259" key="5">
    <source>
        <dbReference type="Pfam" id="PF11797"/>
    </source>
</evidence>
<dbReference type="AlphaFoldDB" id="A0A1E5KTF9"/>
<evidence type="ECO:0000256" key="3">
    <source>
        <dbReference type="SAM" id="SignalP"/>
    </source>
</evidence>
<name>A0A1E5KTF9_9ENTE</name>